<evidence type="ECO:0008006" key="3">
    <source>
        <dbReference type="Google" id="ProtNLM"/>
    </source>
</evidence>
<dbReference type="EMBL" id="CABPSK010000003">
    <property type="protein sequence ID" value="VVE28280.1"/>
    <property type="molecule type" value="Genomic_DNA"/>
</dbReference>
<dbReference type="GeneID" id="300405526"/>
<organism evidence="1 2">
    <name type="scientific">Pandoraea pneumonica</name>
    <dbReference type="NCBI Taxonomy" id="2508299"/>
    <lineage>
        <taxon>Bacteria</taxon>
        <taxon>Pseudomonadati</taxon>
        <taxon>Pseudomonadota</taxon>
        <taxon>Betaproteobacteria</taxon>
        <taxon>Burkholderiales</taxon>
        <taxon>Burkholderiaceae</taxon>
        <taxon>Pandoraea</taxon>
    </lineage>
</organism>
<dbReference type="InterPro" id="IPR021146">
    <property type="entry name" value="Phage_gp6-like_head-tail"/>
</dbReference>
<accession>A0A5E4WX35</accession>
<dbReference type="RefSeq" id="WP_150680765.1">
    <property type="nucleotide sequence ID" value="NZ_CABPSK010000003.1"/>
</dbReference>
<dbReference type="Proteomes" id="UP000366945">
    <property type="component" value="Unassembled WGS sequence"/>
</dbReference>
<reference evidence="1 2" key="1">
    <citation type="submission" date="2019-08" db="EMBL/GenBank/DDBJ databases">
        <authorList>
            <person name="Peeters C."/>
        </authorList>
    </citation>
    <scope>NUCLEOTIDE SEQUENCE [LARGE SCALE GENOMIC DNA]</scope>
    <source>
        <strain evidence="1 2">LMG 31114</strain>
    </source>
</reference>
<keyword evidence="2" id="KW-1185">Reference proteome</keyword>
<dbReference type="OrthoDB" id="8665605at2"/>
<dbReference type="AlphaFoldDB" id="A0A5E4WX35"/>
<protein>
    <recommendedName>
        <fullName evidence="3">Phage gp6-like head-tail connector protein</fullName>
    </recommendedName>
</protein>
<name>A0A5E4WX35_9BURK</name>
<gene>
    <name evidence="1" type="ORF">PPN31114_03517</name>
</gene>
<evidence type="ECO:0000313" key="1">
    <source>
        <dbReference type="EMBL" id="VVE28280.1"/>
    </source>
</evidence>
<dbReference type="CDD" id="cd08054">
    <property type="entry name" value="gp6"/>
    <property type="match status" value="1"/>
</dbReference>
<dbReference type="NCBIfam" id="TIGR01560">
    <property type="entry name" value="put_DNA_pack"/>
    <property type="match status" value="1"/>
</dbReference>
<dbReference type="InterPro" id="IPR006450">
    <property type="entry name" value="Phage_HK97_gp6-like"/>
</dbReference>
<proteinExistence type="predicted"/>
<dbReference type="Pfam" id="PF05135">
    <property type="entry name" value="Phage_connect_1"/>
    <property type="match status" value="1"/>
</dbReference>
<evidence type="ECO:0000313" key="2">
    <source>
        <dbReference type="Proteomes" id="UP000366945"/>
    </source>
</evidence>
<dbReference type="Gene3D" id="1.10.3230.30">
    <property type="entry name" value="Phage gp6-like head-tail connector protein"/>
    <property type="match status" value="1"/>
</dbReference>
<sequence>MLVTYAEVWRHLRLRGSPPADGGSDPHVELLAKAAQRKIENDTGRKLYPAEEKLPEDAPESAMAVTEDVRVAMLMLIGHWYEHREAVGDGAQLYTVPLAYEALVGPYRWFSL</sequence>